<reference evidence="3" key="2">
    <citation type="submission" date="2010-04" db="EMBL/GenBank/DDBJ databases">
        <authorList>
            <person name="Buell R."/>
            <person name="Hamilton J."/>
            <person name="Hostetler J."/>
        </authorList>
    </citation>
    <scope>NUCLEOTIDE SEQUENCE [LARGE SCALE GENOMIC DNA]</scope>
    <source>
        <strain evidence="3">DAOM:BR144</strain>
    </source>
</reference>
<protein>
    <submittedName>
        <fullName evidence="2">Uncharacterized protein</fullName>
    </submittedName>
</protein>
<feature type="compositionally biased region" description="Low complexity" evidence="1">
    <location>
        <begin position="236"/>
        <end position="258"/>
    </location>
</feature>
<reference evidence="3" key="1">
    <citation type="journal article" date="2010" name="Genome Biol.">
        <title>Genome sequence of the necrotrophic plant pathogen Pythium ultimum reveals original pathogenicity mechanisms and effector repertoire.</title>
        <authorList>
            <person name="Levesque C.A."/>
            <person name="Brouwer H."/>
            <person name="Cano L."/>
            <person name="Hamilton J.P."/>
            <person name="Holt C."/>
            <person name="Huitema E."/>
            <person name="Raffaele S."/>
            <person name="Robideau G.P."/>
            <person name="Thines M."/>
            <person name="Win J."/>
            <person name="Zerillo M.M."/>
            <person name="Beakes G.W."/>
            <person name="Boore J.L."/>
            <person name="Busam D."/>
            <person name="Dumas B."/>
            <person name="Ferriera S."/>
            <person name="Fuerstenberg S.I."/>
            <person name="Gachon C.M."/>
            <person name="Gaulin E."/>
            <person name="Govers F."/>
            <person name="Grenville-Briggs L."/>
            <person name="Horner N."/>
            <person name="Hostetler J."/>
            <person name="Jiang R.H."/>
            <person name="Johnson J."/>
            <person name="Krajaejun T."/>
            <person name="Lin H."/>
            <person name="Meijer H.J."/>
            <person name="Moore B."/>
            <person name="Morris P."/>
            <person name="Phuntmart V."/>
            <person name="Puiu D."/>
            <person name="Shetty J."/>
            <person name="Stajich J.E."/>
            <person name="Tripathy S."/>
            <person name="Wawra S."/>
            <person name="van West P."/>
            <person name="Whitty B.R."/>
            <person name="Coutinho P.M."/>
            <person name="Henrissat B."/>
            <person name="Martin F."/>
            <person name="Thomas P.D."/>
            <person name="Tyler B.M."/>
            <person name="De Vries R.P."/>
            <person name="Kamoun S."/>
            <person name="Yandell M."/>
            <person name="Tisserat N."/>
            <person name="Buell C.R."/>
        </authorList>
    </citation>
    <scope>NUCLEOTIDE SEQUENCE</scope>
    <source>
        <strain evidence="3">DAOM:BR144</strain>
    </source>
</reference>
<dbReference type="OMA" id="APAFMQP"/>
<dbReference type="HOGENOM" id="CLU_083763_0_0_1"/>
<feature type="region of interest" description="Disordered" evidence="1">
    <location>
        <begin position="236"/>
        <end position="266"/>
    </location>
</feature>
<dbReference type="eggNOG" id="ENOG502S7ZV">
    <property type="taxonomic scope" value="Eukaryota"/>
</dbReference>
<dbReference type="Proteomes" id="UP000019132">
    <property type="component" value="Unassembled WGS sequence"/>
</dbReference>
<dbReference type="VEuPathDB" id="FungiDB:PYU1_G007913"/>
<dbReference type="STRING" id="431595.K3WSI5"/>
<organism evidence="2 3">
    <name type="scientific">Globisporangium ultimum (strain ATCC 200006 / CBS 805.95 / DAOM BR144)</name>
    <name type="common">Pythium ultimum</name>
    <dbReference type="NCBI Taxonomy" id="431595"/>
    <lineage>
        <taxon>Eukaryota</taxon>
        <taxon>Sar</taxon>
        <taxon>Stramenopiles</taxon>
        <taxon>Oomycota</taxon>
        <taxon>Peronosporomycetes</taxon>
        <taxon>Pythiales</taxon>
        <taxon>Pythiaceae</taxon>
        <taxon>Globisporangium</taxon>
    </lineage>
</organism>
<reference evidence="2" key="3">
    <citation type="submission" date="2015-02" db="UniProtKB">
        <authorList>
            <consortium name="EnsemblProtists"/>
        </authorList>
    </citation>
    <scope>IDENTIFICATION</scope>
    <source>
        <strain evidence="2">DAOM BR144</strain>
    </source>
</reference>
<dbReference type="EnsemblProtists" id="PYU1_T007929">
    <property type="protein sequence ID" value="PYU1_T007929"/>
    <property type="gene ID" value="PYU1_G007913"/>
</dbReference>
<evidence type="ECO:0000313" key="3">
    <source>
        <dbReference type="Proteomes" id="UP000019132"/>
    </source>
</evidence>
<dbReference type="InParanoid" id="K3WSI5"/>
<feature type="region of interest" description="Disordered" evidence="1">
    <location>
        <begin position="1"/>
        <end position="65"/>
    </location>
</feature>
<name>K3WSI5_GLOUD</name>
<feature type="compositionally biased region" description="Low complexity" evidence="1">
    <location>
        <begin position="190"/>
        <end position="215"/>
    </location>
</feature>
<dbReference type="EMBL" id="GL376617">
    <property type="status" value="NOT_ANNOTATED_CDS"/>
    <property type="molecule type" value="Genomic_DNA"/>
</dbReference>
<keyword evidence="3" id="KW-1185">Reference proteome</keyword>
<evidence type="ECO:0000313" key="2">
    <source>
        <dbReference type="EnsemblProtists" id="PYU1_T007929"/>
    </source>
</evidence>
<proteinExistence type="predicted"/>
<feature type="compositionally biased region" description="Basic residues" evidence="1">
    <location>
        <begin position="52"/>
        <end position="62"/>
    </location>
</feature>
<sequence>MAKKASGGAKVKGKKSPHAGNGLGGGKLKKNTQFKSLKKQDTRTAVIETKKKSGSNKKHAGTKKPIQVSDEIRNFNERMAGVKKRNNALQYQVAAAKNINIAAPTFVMAAPTFAFGAPPPVKEAEGFQGFLTTMTSMRGLSHFPHIPQAPKDVQVPRANPETRKVKPVQPAYQGSNVFSVLQVDDGEELQSNSQIQRQQQPFAPAATPMATVTASPPAPHFLQPATFSFQSGVAPAFRFQPPAPAPSSTFSSSLQAAAGADIDPDL</sequence>
<dbReference type="AlphaFoldDB" id="K3WSI5"/>
<feature type="region of interest" description="Disordered" evidence="1">
    <location>
        <begin position="188"/>
        <end position="218"/>
    </location>
</feature>
<evidence type="ECO:0000256" key="1">
    <source>
        <dbReference type="SAM" id="MobiDB-lite"/>
    </source>
</evidence>
<accession>K3WSI5</accession>